<organism evidence="1 2">
    <name type="scientific">Nocardiopsis alba (strain ATCC BAA-2165 / BE74)</name>
    <dbReference type="NCBI Taxonomy" id="1205910"/>
    <lineage>
        <taxon>Bacteria</taxon>
        <taxon>Bacillati</taxon>
        <taxon>Actinomycetota</taxon>
        <taxon>Actinomycetes</taxon>
        <taxon>Streptosporangiales</taxon>
        <taxon>Nocardiopsidaceae</taxon>
        <taxon>Nocardiopsis</taxon>
    </lineage>
</organism>
<reference evidence="1 2" key="1">
    <citation type="journal article" date="2012" name="J. Bacteriol.">
        <title>Whole-Genome Sequence of Nocardiopsis alba Strain ATCC BAA-2165, Associated with Honeybees.</title>
        <authorList>
            <person name="Qiao J."/>
            <person name="Chen L."/>
            <person name="Li Y."/>
            <person name="Wang J."/>
            <person name="Zhang W."/>
            <person name="Chen S."/>
        </authorList>
    </citation>
    <scope>NUCLEOTIDE SEQUENCE [LARGE SCALE GENOMIC DNA]</scope>
    <source>
        <strain evidence="2">ATCC BAA-2165 / BE74</strain>
    </source>
</reference>
<evidence type="ECO:0000313" key="2">
    <source>
        <dbReference type="Proteomes" id="UP000003779"/>
    </source>
</evidence>
<dbReference type="HOGENOM" id="CLU_3273447_0_0_11"/>
<reference evidence="2" key="2">
    <citation type="submission" date="2012-08" db="EMBL/GenBank/DDBJ databases">
        <title>Whole-genome sequence of Nocardiopsis alba strain ATCC BAA-2165 associated with honeybees.</title>
        <authorList>
            <person name="Qiao J."/>
            <person name="Chen L."/>
            <person name="Li Y."/>
            <person name="Wang J."/>
            <person name="Zhang W."/>
            <person name="Chen S."/>
        </authorList>
    </citation>
    <scope>NUCLEOTIDE SEQUENCE [LARGE SCALE GENOMIC DNA]</scope>
    <source>
        <strain evidence="2">ATCC BAA-2165 / BE74</strain>
    </source>
</reference>
<evidence type="ECO:0000313" key="1">
    <source>
        <dbReference type="EMBL" id="AFR05920.1"/>
    </source>
</evidence>
<name>J7L3C4_NOCAA</name>
<dbReference type="PATRIC" id="fig|1205910.3.peg.2499"/>
<dbReference type="KEGG" id="nal:B005_2644"/>
<dbReference type="Proteomes" id="UP000003779">
    <property type="component" value="Chromosome"/>
</dbReference>
<dbReference type="EMBL" id="CP003788">
    <property type="protein sequence ID" value="AFR05920.1"/>
    <property type="molecule type" value="Genomic_DNA"/>
</dbReference>
<sequence length="41" mass="4192">MGRRTRAVAPVSFSCSGGDVADGLHVVPVGVSGERAQATHR</sequence>
<accession>J7L3C4</accession>
<dbReference type="AlphaFoldDB" id="J7L3C4"/>
<gene>
    <name evidence="1" type="ordered locus">B005_2644</name>
</gene>
<proteinExistence type="predicted"/>
<protein>
    <submittedName>
        <fullName evidence="1">Uncharacterized protein</fullName>
    </submittedName>
</protein>